<dbReference type="CDD" id="cd06223">
    <property type="entry name" value="PRTases_typeI"/>
    <property type="match status" value="1"/>
</dbReference>
<organism evidence="3">
    <name type="scientific">hydrothermal vent metagenome</name>
    <dbReference type="NCBI Taxonomy" id="652676"/>
    <lineage>
        <taxon>unclassified sequences</taxon>
        <taxon>metagenomes</taxon>
        <taxon>ecological metagenomes</taxon>
    </lineage>
</organism>
<keyword evidence="3" id="KW-0808">Transferase</keyword>
<protein>
    <submittedName>
        <fullName evidence="3">Competence protein F homolog, phosphoribosyltransferase domain protein YhgH required for utilization of DNA as sole source of carbon and energy</fullName>
    </submittedName>
</protein>
<reference evidence="3" key="1">
    <citation type="submission" date="2018-06" db="EMBL/GenBank/DDBJ databases">
        <authorList>
            <person name="Zhirakovskaya E."/>
        </authorList>
    </citation>
    <scope>NUCLEOTIDE SEQUENCE</scope>
</reference>
<dbReference type="AlphaFoldDB" id="A0A3B0VQ96"/>
<dbReference type="InterPro" id="IPR029057">
    <property type="entry name" value="PRTase-like"/>
</dbReference>
<name>A0A3B0VQ96_9ZZZZ</name>
<feature type="domain" description="Phosphoribosyltransferase" evidence="2">
    <location>
        <begin position="1"/>
        <end position="38"/>
    </location>
</feature>
<dbReference type="PANTHER" id="PTHR47505">
    <property type="entry name" value="DNA UTILIZATION PROTEIN YHGH"/>
    <property type="match status" value="1"/>
</dbReference>
<sequence>KIILVDDVMTSGNTLKECAKTLLKAGVSDVKVLVFARKSL</sequence>
<dbReference type="PANTHER" id="PTHR47505:SF1">
    <property type="entry name" value="DNA UTILIZATION PROTEIN YHGH"/>
    <property type="match status" value="1"/>
</dbReference>
<dbReference type="InterPro" id="IPR051910">
    <property type="entry name" value="ComF/GntX_DNA_util-trans"/>
</dbReference>
<feature type="non-terminal residue" evidence="3">
    <location>
        <position position="1"/>
    </location>
</feature>
<evidence type="ECO:0000259" key="2">
    <source>
        <dbReference type="Pfam" id="PF00156"/>
    </source>
</evidence>
<dbReference type="SUPFAM" id="SSF53271">
    <property type="entry name" value="PRTase-like"/>
    <property type="match status" value="1"/>
</dbReference>
<accession>A0A3B0VQ96</accession>
<dbReference type="Gene3D" id="3.40.50.2020">
    <property type="match status" value="1"/>
</dbReference>
<evidence type="ECO:0000256" key="1">
    <source>
        <dbReference type="ARBA" id="ARBA00008007"/>
    </source>
</evidence>
<gene>
    <name evidence="3" type="ORF">MNBD_GAMMA03-903</name>
</gene>
<comment type="similarity">
    <text evidence="1">Belongs to the ComF/GntX family.</text>
</comment>
<dbReference type="Pfam" id="PF00156">
    <property type="entry name" value="Pribosyltran"/>
    <property type="match status" value="1"/>
</dbReference>
<dbReference type="GO" id="GO:0016757">
    <property type="term" value="F:glycosyltransferase activity"/>
    <property type="evidence" value="ECO:0007669"/>
    <property type="project" value="UniProtKB-KW"/>
</dbReference>
<dbReference type="InterPro" id="IPR000836">
    <property type="entry name" value="PRTase_dom"/>
</dbReference>
<dbReference type="EMBL" id="UOFC01000039">
    <property type="protein sequence ID" value="VAW45061.1"/>
    <property type="molecule type" value="Genomic_DNA"/>
</dbReference>
<keyword evidence="3" id="KW-0328">Glycosyltransferase</keyword>
<evidence type="ECO:0000313" key="3">
    <source>
        <dbReference type="EMBL" id="VAW45061.1"/>
    </source>
</evidence>
<proteinExistence type="inferred from homology"/>